<dbReference type="AlphaFoldDB" id="A0AAV4GBK6"/>
<evidence type="ECO:0000313" key="3">
    <source>
        <dbReference type="Proteomes" id="UP000762676"/>
    </source>
</evidence>
<proteinExistence type="predicted"/>
<evidence type="ECO:0000256" key="1">
    <source>
        <dbReference type="SAM" id="MobiDB-lite"/>
    </source>
</evidence>
<dbReference type="Proteomes" id="UP000762676">
    <property type="component" value="Unassembled WGS sequence"/>
</dbReference>
<protein>
    <submittedName>
        <fullName evidence="2">Uncharacterized protein</fullName>
    </submittedName>
</protein>
<accession>A0AAV4GBK6</accession>
<feature type="compositionally biased region" description="Polar residues" evidence="1">
    <location>
        <begin position="27"/>
        <end position="44"/>
    </location>
</feature>
<dbReference type="EMBL" id="BMAT01001257">
    <property type="protein sequence ID" value="GFR82383.1"/>
    <property type="molecule type" value="Genomic_DNA"/>
</dbReference>
<feature type="region of interest" description="Disordered" evidence="1">
    <location>
        <begin position="1"/>
        <end position="44"/>
    </location>
</feature>
<reference evidence="2 3" key="1">
    <citation type="journal article" date="2021" name="Elife">
        <title>Chloroplast acquisition without the gene transfer in kleptoplastic sea slugs, Plakobranchus ocellatus.</title>
        <authorList>
            <person name="Maeda T."/>
            <person name="Takahashi S."/>
            <person name="Yoshida T."/>
            <person name="Shimamura S."/>
            <person name="Takaki Y."/>
            <person name="Nagai Y."/>
            <person name="Toyoda A."/>
            <person name="Suzuki Y."/>
            <person name="Arimoto A."/>
            <person name="Ishii H."/>
            <person name="Satoh N."/>
            <person name="Nishiyama T."/>
            <person name="Hasebe M."/>
            <person name="Maruyama T."/>
            <person name="Minagawa J."/>
            <person name="Obokata J."/>
            <person name="Shigenobu S."/>
        </authorList>
    </citation>
    <scope>NUCLEOTIDE SEQUENCE [LARGE SCALE GENOMIC DNA]</scope>
</reference>
<sequence length="91" mass="10167">MVDPSHHTHTHTRHLRDDDRGKLHRCTLNTNHSPVASPTVNKCNSPASSATIQALEPIQLQTTEPARRASLVSELRVTITRTRSNLSPQDR</sequence>
<gene>
    <name evidence="2" type="ORF">ElyMa_000626200</name>
</gene>
<name>A0AAV4GBK6_9GAST</name>
<organism evidence="2 3">
    <name type="scientific">Elysia marginata</name>
    <dbReference type="NCBI Taxonomy" id="1093978"/>
    <lineage>
        <taxon>Eukaryota</taxon>
        <taxon>Metazoa</taxon>
        <taxon>Spiralia</taxon>
        <taxon>Lophotrochozoa</taxon>
        <taxon>Mollusca</taxon>
        <taxon>Gastropoda</taxon>
        <taxon>Heterobranchia</taxon>
        <taxon>Euthyneura</taxon>
        <taxon>Panpulmonata</taxon>
        <taxon>Sacoglossa</taxon>
        <taxon>Placobranchoidea</taxon>
        <taxon>Plakobranchidae</taxon>
        <taxon>Elysia</taxon>
    </lineage>
</organism>
<evidence type="ECO:0000313" key="2">
    <source>
        <dbReference type="EMBL" id="GFR82383.1"/>
    </source>
</evidence>
<keyword evidence="3" id="KW-1185">Reference proteome</keyword>
<comment type="caution">
    <text evidence="2">The sequence shown here is derived from an EMBL/GenBank/DDBJ whole genome shotgun (WGS) entry which is preliminary data.</text>
</comment>